<protein>
    <submittedName>
        <fullName evidence="1">Uncharacterized protein</fullName>
    </submittedName>
</protein>
<dbReference type="EMBL" id="CP022048">
    <property type="protein sequence ID" value="ASE40089.1"/>
    <property type="molecule type" value="Genomic_DNA"/>
</dbReference>
<dbReference type="Proteomes" id="UP000197050">
    <property type="component" value="Chromosome"/>
</dbReference>
<accession>A0A1Z3U9X6</accession>
<gene>
    <name evidence="1" type="ORF">CEP68_11570</name>
</gene>
<evidence type="ECO:0000313" key="1">
    <source>
        <dbReference type="EMBL" id="ASE40089.1"/>
    </source>
</evidence>
<reference evidence="2" key="1">
    <citation type="submission" date="2017-06" db="EMBL/GenBank/DDBJ databases">
        <title>FDA dAtabase for Regulatory Grade micrObial Sequences (FDA-ARGOS): Supporting development and validation of Infectious Disease Dx tests.</title>
        <authorList>
            <person name="Minogue T."/>
            <person name="Wolcott M."/>
            <person name="Wasieloski L."/>
            <person name="Aguilar W."/>
            <person name="Moore D."/>
            <person name="Tallon L."/>
            <person name="Sadzewicz L."/>
            <person name="Sengamalay N."/>
            <person name="Ott S."/>
            <person name="Godinez A."/>
            <person name="Nagaraj S."/>
            <person name="Nadendla S."/>
            <person name="Geyer C."/>
            <person name="Sichtig H."/>
        </authorList>
    </citation>
    <scope>NUCLEOTIDE SEQUENCE [LARGE SCALE GENOMIC DNA]</scope>
    <source>
        <strain evidence="2">FDAARGOS_289</strain>
    </source>
</reference>
<proteinExistence type="predicted"/>
<evidence type="ECO:0000313" key="2">
    <source>
        <dbReference type="Proteomes" id="UP000197050"/>
    </source>
</evidence>
<dbReference type="AlphaFoldDB" id="A0A1Z3U9X6"/>
<organism evidence="1 2">
    <name type="scientific">Brevundimonas vesicularis</name>
    <name type="common">Pseudomonas vesicularis</name>
    <dbReference type="NCBI Taxonomy" id="41276"/>
    <lineage>
        <taxon>Bacteria</taxon>
        <taxon>Pseudomonadati</taxon>
        <taxon>Pseudomonadota</taxon>
        <taxon>Alphaproteobacteria</taxon>
        <taxon>Caulobacterales</taxon>
        <taxon>Caulobacteraceae</taxon>
        <taxon>Brevundimonas</taxon>
    </lineage>
</organism>
<sequence length="134" mass="15472">MFRWKTDIACRVWQRDDGAMSTSIDGWAGVKRAVAEVVAARPDEYEASVIQNLDDLLAYIQKSKRPAPSILPGYWPTFLVEWEAEEAKNLQIEVFDDRYEVSRFFNGRTDVWYEPHVHGDTFSDQFIAELPNAV</sequence>
<dbReference type="KEGG" id="bvc:CEP68_11570"/>
<name>A0A1Z3U9X6_BREVE</name>